<gene>
    <name evidence="2" type="ORF">JOL62DRAFT_40936</name>
</gene>
<proteinExistence type="predicted"/>
<feature type="chain" id="PRO_5046815654" evidence="1">
    <location>
        <begin position="20"/>
        <end position="201"/>
    </location>
</feature>
<reference evidence="2 3" key="1">
    <citation type="submission" date="2024-04" db="EMBL/GenBank/DDBJ databases">
        <title>Phyllosticta paracitricarpa is synonymous to the EU quarantine fungus P. citricarpa based on phylogenomic analyses.</title>
        <authorList>
            <consortium name="Lawrence Berkeley National Laboratory"/>
            <person name="Van ingen-buijs V.A."/>
            <person name="Van westerhoven A.C."/>
            <person name="Haridas S."/>
            <person name="Skiadas P."/>
            <person name="Martin F."/>
            <person name="Groenewald J.Z."/>
            <person name="Crous P.W."/>
            <person name="Seidl M.F."/>
        </authorList>
    </citation>
    <scope>NUCLEOTIDE SEQUENCE [LARGE SCALE GENOMIC DNA]</scope>
    <source>
        <strain evidence="2 3">CBS 141358</strain>
    </source>
</reference>
<keyword evidence="1" id="KW-0732">Signal</keyword>
<keyword evidence="3" id="KW-1185">Reference proteome</keyword>
<organism evidence="2 3">
    <name type="scientific">Phyllosticta paracitricarpa</name>
    <dbReference type="NCBI Taxonomy" id="2016321"/>
    <lineage>
        <taxon>Eukaryota</taxon>
        <taxon>Fungi</taxon>
        <taxon>Dikarya</taxon>
        <taxon>Ascomycota</taxon>
        <taxon>Pezizomycotina</taxon>
        <taxon>Dothideomycetes</taxon>
        <taxon>Dothideomycetes incertae sedis</taxon>
        <taxon>Botryosphaeriales</taxon>
        <taxon>Phyllostictaceae</taxon>
        <taxon>Phyllosticta</taxon>
    </lineage>
</organism>
<dbReference type="EMBL" id="JBBPBF010000011">
    <property type="protein sequence ID" value="KAK7612230.1"/>
    <property type="molecule type" value="Genomic_DNA"/>
</dbReference>
<evidence type="ECO:0000313" key="2">
    <source>
        <dbReference type="EMBL" id="KAK7612230.1"/>
    </source>
</evidence>
<comment type="caution">
    <text evidence="2">The sequence shown here is derived from an EMBL/GenBank/DDBJ whole genome shotgun (WGS) entry which is preliminary data.</text>
</comment>
<protein>
    <submittedName>
        <fullName evidence="2">Uncharacterized protein</fullName>
    </submittedName>
</protein>
<sequence>MRHFLTAGLTLAAASTVAAAPAAASAPPANGDPATLNYAVANFYAYWSLGHVLEAAFEIKEKDTDKFVAYCTGKVPSSISPPPDNQPSSLGNCVSLDRESTISATVGGDPGTNLLIYVKDELWSSNAVRGHDQRQCRILLLSKLGTEWKLRTMQSEKGRCCRSYHEQVRCWQGRTAATSTRPGHKVLIGIPLVLLHVSGSS</sequence>
<evidence type="ECO:0000313" key="3">
    <source>
        <dbReference type="Proteomes" id="UP001367316"/>
    </source>
</evidence>
<dbReference type="Proteomes" id="UP001367316">
    <property type="component" value="Unassembled WGS sequence"/>
</dbReference>
<accession>A0ABR1NAL0</accession>
<evidence type="ECO:0000256" key="1">
    <source>
        <dbReference type="SAM" id="SignalP"/>
    </source>
</evidence>
<name>A0ABR1NAL0_9PEZI</name>
<feature type="signal peptide" evidence="1">
    <location>
        <begin position="1"/>
        <end position="19"/>
    </location>
</feature>